<evidence type="ECO:0008006" key="4">
    <source>
        <dbReference type="Google" id="ProtNLM"/>
    </source>
</evidence>
<protein>
    <recommendedName>
        <fullName evidence="4">S-adenosyl-L-methionine-dependent methyltransferase</fullName>
    </recommendedName>
</protein>
<dbReference type="AlphaFoldDB" id="A0AB34KI50"/>
<dbReference type="Proteomes" id="UP000803884">
    <property type="component" value="Unassembled WGS sequence"/>
</dbReference>
<evidence type="ECO:0000313" key="2">
    <source>
        <dbReference type="EMBL" id="KAL1584768.1"/>
    </source>
</evidence>
<dbReference type="Gene3D" id="3.40.50.150">
    <property type="entry name" value="Vaccinia Virus protein VP39"/>
    <property type="match status" value="1"/>
</dbReference>
<comment type="caution">
    <text evidence="2">The sequence shown here is derived from an EMBL/GenBank/DDBJ whole genome shotgun (WGS) entry which is preliminary data.</text>
</comment>
<dbReference type="GeneID" id="96008055"/>
<dbReference type="InterPro" id="IPR029063">
    <property type="entry name" value="SAM-dependent_MTases_sf"/>
</dbReference>
<evidence type="ECO:0000256" key="1">
    <source>
        <dbReference type="SAM" id="MobiDB-lite"/>
    </source>
</evidence>
<dbReference type="Pfam" id="PF13489">
    <property type="entry name" value="Methyltransf_23"/>
    <property type="match status" value="1"/>
</dbReference>
<feature type="region of interest" description="Disordered" evidence="1">
    <location>
        <begin position="1"/>
        <end position="31"/>
    </location>
</feature>
<gene>
    <name evidence="2" type="ORF">WHR41_06612</name>
</gene>
<keyword evidence="3" id="KW-1185">Reference proteome</keyword>
<dbReference type="PANTHER" id="PTHR43591">
    <property type="entry name" value="METHYLTRANSFERASE"/>
    <property type="match status" value="1"/>
</dbReference>
<dbReference type="RefSeq" id="XP_069227874.1">
    <property type="nucleotide sequence ID" value="XM_069375217.1"/>
</dbReference>
<dbReference type="EMBL" id="JAAQHG020000023">
    <property type="protein sequence ID" value="KAL1584768.1"/>
    <property type="molecule type" value="Genomic_DNA"/>
</dbReference>
<dbReference type="GO" id="GO:0008168">
    <property type="term" value="F:methyltransferase activity"/>
    <property type="evidence" value="ECO:0007669"/>
    <property type="project" value="TreeGrafter"/>
</dbReference>
<dbReference type="CDD" id="cd02440">
    <property type="entry name" value="AdoMet_MTases"/>
    <property type="match status" value="1"/>
</dbReference>
<proteinExistence type="predicted"/>
<evidence type="ECO:0000313" key="3">
    <source>
        <dbReference type="Proteomes" id="UP000803884"/>
    </source>
</evidence>
<dbReference type="PANTHER" id="PTHR43591:SF24">
    <property type="entry name" value="2-METHOXY-6-POLYPRENYL-1,4-BENZOQUINOL METHYLASE, MITOCHONDRIAL"/>
    <property type="match status" value="1"/>
</dbReference>
<name>A0AB34KI50_9PEZI</name>
<sequence length="337" mass="38112">MQQPLDPELGEEALAAQDDFSESDSGYGDETALSTASLQSSVFDYEEEYGRSYHAFRRGKYCLPNDEREQERMDLHYHSLRLALGNRHWIAPTGDARSILDVGTGTGIWAMDVADDHPAAQVVGVDLSPIQPTAVPPNLEFQIMDADEPWAGFEERFDFVHTRLMNGFSIKSWAFFYEQAFAALQPGGWCENQEFEVVFGCDDATLPADSACVRWADLWNQGISKFGLTGRCYPQVMKEQMEAAGFINVTTRFYRMPIGAWPKDKALRQSGLFNVIGLLDGLSGLSQRVFTRGLEWTIEEMEVLLMQVREECKNRRIHTYFPIYVVYGQKPLEAPTA</sequence>
<accession>A0AB34KI50</accession>
<dbReference type="SUPFAM" id="SSF53335">
    <property type="entry name" value="S-adenosyl-L-methionine-dependent methyltransferases"/>
    <property type="match status" value="1"/>
</dbReference>
<organism evidence="2 3">
    <name type="scientific">Cladosporium halotolerans</name>
    <dbReference type="NCBI Taxonomy" id="1052096"/>
    <lineage>
        <taxon>Eukaryota</taxon>
        <taxon>Fungi</taxon>
        <taxon>Dikarya</taxon>
        <taxon>Ascomycota</taxon>
        <taxon>Pezizomycotina</taxon>
        <taxon>Dothideomycetes</taxon>
        <taxon>Dothideomycetidae</taxon>
        <taxon>Cladosporiales</taxon>
        <taxon>Cladosporiaceae</taxon>
        <taxon>Cladosporium</taxon>
    </lineage>
</organism>
<reference evidence="2 3" key="1">
    <citation type="journal article" date="2020" name="Microbiol. Resour. Announc.">
        <title>Draft Genome Sequence of a Cladosporium Species Isolated from the Mesophotic Ascidian Didemnum maculosum.</title>
        <authorList>
            <person name="Gioti A."/>
            <person name="Siaperas R."/>
            <person name="Nikolaivits E."/>
            <person name="Le Goff G."/>
            <person name="Ouazzani J."/>
            <person name="Kotoulas G."/>
            <person name="Topakas E."/>
        </authorList>
    </citation>
    <scope>NUCLEOTIDE SEQUENCE [LARGE SCALE GENOMIC DNA]</scope>
    <source>
        <strain evidence="2 3">TM138-S3</strain>
    </source>
</reference>